<sequence length="64" mass="7653">MLMGLVGMLIYELIKSLCQDRDLYRKLWRQSDQRMSDELVELSPEAKELDLTEFNSRYNPSRLN</sequence>
<accession>A0A0G1QFS1</accession>
<reference evidence="1 2" key="1">
    <citation type="journal article" date="2015" name="Nature">
        <title>rRNA introns, odd ribosomes, and small enigmatic genomes across a large radiation of phyla.</title>
        <authorList>
            <person name="Brown C.T."/>
            <person name="Hug L.A."/>
            <person name="Thomas B.C."/>
            <person name="Sharon I."/>
            <person name="Castelle C.J."/>
            <person name="Singh A."/>
            <person name="Wilkins M.J."/>
            <person name="Williams K.H."/>
            <person name="Banfield J.F."/>
        </authorList>
    </citation>
    <scope>NUCLEOTIDE SEQUENCE [LARGE SCALE GENOMIC DNA]</scope>
</reference>
<protein>
    <submittedName>
        <fullName evidence="1">Uncharacterized protein</fullName>
    </submittedName>
</protein>
<dbReference type="Proteomes" id="UP000034487">
    <property type="component" value="Unassembled WGS sequence"/>
</dbReference>
<comment type="caution">
    <text evidence="1">The sequence shown here is derived from an EMBL/GenBank/DDBJ whole genome shotgun (WGS) entry which is preliminary data.</text>
</comment>
<evidence type="ECO:0000313" key="2">
    <source>
        <dbReference type="Proteomes" id="UP000034487"/>
    </source>
</evidence>
<dbReference type="EMBL" id="LCMV01000019">
    <property type="protein sequence ID" value="KKU43682.1"/>
    <property type="molecule type" value="Genomic_DNA"/>
</dbReference>
<proteinExistence type="predicted"/>
<evidence type="ECO:0000313" key="1">
    <source>
        <dbReference type="EMBL" id="KKU43682.1"/>
    </source>
</evidence>
<organism evidence="1 2">
    <name type="scientific">Berkelbacteria bacterium GW2011_GWA2_46_7</name>
    <dbReference type="NCBI Taxonomy" id="1618335"/>
    <lineage>
        <taxon>Bacteria</taxon>
        <taxon>Candidatus Berkelbacteria</taxon>
    </lineage>
</organism>
<dbReference type="AlphaFoldDB" id="A0A0G1QFS1"/>
<name>A0A0G1QFS1_9BACT</name>
<gene>
    <name evidence="1" type="ORF">UX60_C0019G0011</name>
</gene>